<sequence length="68" mass="7196">MCGKVWGIFGTKQQNRNSNSPSEGSASSLSSGCRNVIGCSPDRGLDLEDISVILSSYLLLSPESVLYA</sequence>
<feature type="region of interest" description="Disordered" evidence="1">
    <location>
        <begin position="1"/>
        <end position="31"/>
    </location>
</feature>
<accession>A0A0E9UFI5</accession>
<dbReference type="AlphaFoldDB" id="A0A0E9UFI5"/>
<evidence type="ECO:0000256" key="1">
    <source>
        <dbReference type="SAM" id="MobiDB-lite"/>
    </source>
</evidence>
<dbReference type="EMBL" id="GBXM01044582">
    <property type="protein sequence ID" value="JAH63995.1"/>
    <property type="molecule type" value="Transcribed_RNA"/>
</dbReference>
<name>A0A0E9UFI5_ANGAN</name>
<proteinExistence type="predicted"/>
<reference evidence="2" key="1">
    <citation type="submission" date="2014-11" db="EMBL/GenBank/DDBJ databases">
        <authorList>
            <person name="Amaro Gonzalez C."/>
        </authorList>
    </citation>
    <scope>NUCLEOTIDE SEQUENCE</scope>
</reference>
<feature type="compositionally biased region" description="Low complexity" evidence="1">
    <location>
        <begin position="18"/>
        <end position="31"/>
    </location>
</feature>
<protein>
    <submittedName>
        <fullName evidence="2">Uncharacterized protein</fullName>
    </submittedName>
</protein>
<organism evidence="2">
    <name type="scientific">Anguilla anguilla</name>
    <name type="common">European freshwater eel</name>
    <name type="synonym">Muraena anguilla</name>
    <dbReference type="NCBI Taxonomy" id="7936"/>
    <lineage>
        <taxon>Eukaryota</taxon>
        <taxon>Metazoa</taxon>
        <taxon>Chordata</taxon>
        <taxon>Craniata</taxon>
        <taxon>Vertebrata</taxon>
        <taxon>Euteleostomi</taxon>
        <taxon>Actinopterygii</taxon>
        <taxon>Neopterygii</taxon>
        <taxon>Teleostei</taxon>
        <taxon>Anguilliformes</taxon>
        <taxon>Anguillidae</taxon>
        <taxon>Anguilla</taxon>
    </lineage>
</organism>
<reference evidence="2" key="2">
    <citation type="journal article" date="2015" name="Fish Shellfish Immunol.">
        <title>Early steps in the European eel (Anguilla anguilla)-Vibrio vulnificus interaction in the gills: Role of the RtxA13 toxin.</title>
        <authorList>
            <person name="Callol A."/>
            <person name="Pajuelo D."/>
            <person name="Ebbesson L."/>
            <person name="Teles M."/>
            <person name="MacKenzie S."/>
            <person name="Amaro C."/>
        </authorList>
    </citation>
    <scope>NUCLEOTIDE SEQUENCE</scope>
</reference>
<evidence type="ECO:0000313" key="2">
    <source>
        <dbReference type="EMBL" id="JAH63995.1"/>
    </source>
</evidence>